<sequence length="124" mass="13992">MNRNEAERDTRKHGKHLRVPVLPYEELTIKENASKASLTVAEYLRRLSLGYEITSTLDSQYVAQIVKINADQGRLGGLLKLWLTDDAKLTACGTPLTPGMVRALLKRIEANQDEMLRLVQALKF</sequence>
<name>A0AAJ5V1L7_9PSED</name>
<gene>
    <name evidence="1" type="primary">traJ</name>
    <name evidence="1" type="ORF">PWA60_01840</name>
</gene>
<organism evidence="1 2">
    <name type="scientific">Pseudomonas juntendi</name>
    <dbReference type="NCBI Taxonomy" id="2666183"/>
    <lineage>
        <taxon>Bacteria</taxon>
        <taxon>Pseudomonadati</taxon>
        <taxon>Pseudomonadota</taxon>
        <taxon>Gammaproteobacteria</taxon>
        <taxon>Pseudomonadales</taxon>
        <taxon>Pseudomonadaceae</taxon>
        <taxon>Pseudomonas</taxon>
    </lineage>
</organism>
<accession>A0AAJ5V1L7</accession>
<dbReference type="AlphaFoldDB" id="A0AAJ5V1L7"/>
<dbReference type="NCBIfam" id="NF010451">
    <property type="entry name" value="PRK13877.1"/>
    <property type="match status" value="1"/>
</dbReference>
<dbReference type="InterPro" id="IPR053842">
    <property type="entry name" value="NikA-like"/>
</dbReference>
<dbReference type="RefSeq" id="WP_232889521.1">
    <property type="nucleotide sequence ID" value="NZ_CP118677.1"/>
</dbReference>
<evidence type="ECO:0000313" key="2">
    <source>
        <dbReference type="Proteomes" id="UP001217631"/>
    </source>
</evidence>
<dbReference type="EMBL" id="CP118677">
    <property type="protein sequence ID" value="WEA20971.1"/>
    <property type="molecule type" value="Genomic_DNA"/>
</dbReference>
<proteinExistence type="predicted"/>
<protein>
    <submittedName>
        <fullName evidence="1">Conjugal transfer transcriptional regulator TraJ</fullName>
    </submittedName>
</protein>
<evidence type="ECO:0000313" key="1">
    <source>
        <dbReference type="EMBL" id="WEA20971.1"/>
    </source>
</evidence>
<dbReference type="Proteomes" id="UP001217631">
    <property type="component" value="Chromosome"/>
</dbReference>
<dbReference type="Pfam" id="PF21983">
    <property type="entry name" value="NikA-like"/>
    <property type="match status" value="1"/>
</dbReference>
<reference evidence="1" key="1">
    <citation type="submission" date="2023-02" db="EMBL/GenBank/DDBJ databases">
        <title>tmexCD-toprJ-like cluster.</title>
        <authorList>
            <person name="Gao X."/>
            <person name="Wang C."/>
            <person name="Liu J."/>
        </authorList>
    </citation>
    <scope>NUCLEOTIDE SEQUENCE</scope>
    <source>
        <strain evidence="1">GDW21C697WI</strain>
    </source>
</reference>